<evidence type="ECO:0000256" key="5">
    <source>
        <dbReference type="ARBA" id="ARBA00022519"/>
    </source>
</evidence>
<dbReference type="PANTHER" id="PTHR43297">
    <property type="entry name" value="OLIGOPEPTIDE TRANSPORT ATP-BINDING PROTEIN APPD"/>
    <property type="match status" value="1"/>
</dbReference>
<dbReference type="InterPro" id="IPR027417">
    <property type="entry name" value="P-loop_NTPase"/>
</dbReference>
<dbReference type="EMBL" id="JABWCS010000202">
    <property type="protein sequence ID" value="NUU60553.1"/>
    <property type="molecule type" value="Genomic_DNA"/>
</dbReference>
<dbReference type="InterPro" id="IPR013563">
    <property type="entry name" value="Oligopep_ABC_C"/>
</dbReference>
<dbReference type="Pfam" id="PF08352">
    <property type="entry name" value="oligo_HPY"/>
    <property type="match status" value="1"/>
</dbReference>
<keyword evidence="6" id="KW-0547">Nucleotide-binding</keyword>
<proteinExistence type="inferred from homology"/>
<reference evidence="12" key="1">
    <citation type="submission" date="2020-06" db="EMBL/GenBank/DDBJ databases">
        <title>Paenibacillus sp. nov., isolated from soil.</title>
        <authorList>
            <person name="Seo Y.L."/>
        </authorList>
    </citation>
    <scope>NUCLEOTIDE SEQUENCE [LARGE SCALE GENOMIC DNA]</scope>
    <source>
        <strain evidence="12">JW14</strain>
    </source>
</reference>
<feature type="region of interest" description="Disordered" evidence="10">
    <location>
        <begin position="341"/>
        <end position="370"/>
    </location>
</feature>
<dbReference type="AlphaFoldDB" id="A0A850EGT3"/>
<evidence type="ECO:0000256" key="2">
    <source>
        <dbReference type="ARBA" id="ARBA00005417"/>
    </source>
</evidence>
<name>A0A850EGT3_9BACL</name>
<dbReference type="InterPro" id="IPR017871">
    <property type="entry name" value="ABC_transporter-like_CS"/>
</dbReference>
<keyword evidence="8" id="KW-1278">Translocase</keyword>
<evidence type="ECO:0000256" key="3">
    <source>
        <dbReference type="ARBA" id="ARBA00022448"/>
    </source>
</evidence>
<evidence type="ECO:0000256" key="10">
    <source>
        <dbReference type="SAM" id="MobiDB-lite"/>
    </source>
</evidence>
<evidence type="ECO:0000256" key="8">
    <source>
        <dbReference type="ARBA" id="ARBA00022967"/>
    </source>
</evidence>
<dbReference type="InterPro" id="IPR003593">
    <property type="entry name" value="AAA+_ATPase"/>
</dbReference>
<evidence type="ECO:0000313" key="13">
    <source>
        <dbReference type="Proteomes" id="UP000564806"/>
    </source>
</evidence>
<comment type="similarity">
    <text evidence="2">Belongs to the ABC transporter superfamily.</text>
</comment>
<dbReference type="RefSeq" id="WP_175371138.1">
    <property type="nucleotide sequence ID" value="NZ_JABWCS010000202.1"/>
</dbReference>
<dbReference type="PROSITE" id="PS50893">
    <property type="entry name" value="ABC_TRANSPORTER_2"/>
    <property type="match status" value="1"/>
</dbReference>
<evidence type="ECO:0000256" key="6">
    <source>
        <dbReference type="ARBA" id="ARBA00022741"/>
    </source>
</evidence>
<feature type="compositionally biased region" description="Basic and acidic residues" evidence="10">
    <location>
        <begin position="341"/>
        <end position="350"/>
    </location>
</feature>
<gene>
    <name evidence="12" type="ORF">HPT30_09375</name>
</gene>
<keyword evidence="9" id="KW-0472">Membrane</keyword>
<dbReference type="InterPro" id="IPR003439">
    <property type="entry name" value="ABC_transporter-like_ATP-bd"/>
</dbReference>
<dbReference type="InterPro" id="IPR050388">
    <property type="entry name" value="ABC_Ni/Peptide_Import"/>
</dbReference>
<keyword evidence="3" id="KW-0813">Transport</keyword>
<dbReference type="GO" id="GO:0005886">
    <property type="term" value="C:plasma membrane"/>
    <property type="evidence" value="ECO:0007669"/>
    <property type="project" value="UniProtKB-SubCell"/>
</dbReference>
<evidence type="ECO:0000256" key="7">
    <source>
        <dbReference type="ARBA" id="ARBA00022840"/>
    </source>
</evidence>
<dbReference type="SMART" id="SM00382">
    <property type="entry name" value="AAA"/>
    <property type="match status" value="1"/>
</dbReference>
<dbReference type="SUPFAM" id="SSF52540">
    <property type="entry name" value="P-loop containing nucleoside triphosphate hydrolases"/>
    <property type="match status" value="1"/>
</dbReference>
<comment type="caution">
    <text evidence="12">The sequence shown here is derived from an EMBL/GenBank/DDBJ whole genome shotgun (WGS) entry which is preliminary data.</text>
</comment>
<dbReference type="GO" id="GO:0015833">
    <property type="term" value="P:peptide transport"/>
    <property type="evidence" value="ECO:0007669"/>
    <property type="project" value="InterPro"/>
</dbReference>
<keyword evidence="5" id="KW-0997">Cell inner membrane</keyword>
<comment type="subcellular location">
    <subcellularLocation>
        <location evidence="1">Cell membrane</location>
        <topology evidence="1">Peripheral membrane protein</topology>
    </subcellularLocation>
</comment>
<dbReference type="NCBIfam" id="TIGR01727">
    <property type="entry name" value="oligo_HPY"/>
    <property type="match status" value="1"/>
</dbReference>
<sequence>MVGNQVERQKILDIRNLRIELKGRRERLAVVDGVSLSVSQGETLGIVGESGCGKSVLSLSMLGLLPKAMEINGGEIWYGEREDEAQPLHLLKPKELRKIRGREVAMVFQDPMSSLNNSLTIGYQVTEGLRLHLGYSRQEAAAQAIELFRKVGLARPEKLLKEYPHQLSGGMRQRVMIAIAIACNPGLLIADEPTTALDVTIQAQILEVMRQIRDQDGTSIVLISHDLGLIAEMCDRIAVMYAGRIVEEGSVADIFDRPRHPYTIGLLNSIPSPSHKGHRLHSIPGAVPALHERSVGCNFAPRCQYAMECCRIEQPKLSPVGFGHTTSCFLVVEEGVRKGDNRNTADRAEGTGEVLYETSVAAEGTGAASR</sequence>
<keyword evidence="13" id="KW-1185">Reference proteome</keyword>
<accession>A0A850EGT3</accession>
<protein>
    <submittedName>
        <fullName evidence="12">ABC transporter ATP-binding protein</fullName>
    </submittedName>
</protein>
<dbReference type="Gene3D" id="3.40.50.300">
    <property type="entry name" value="P-loop containing nucleotide triphosphate hydrolases"/>
    <property type="match status" value="1"/>
</dbReference>
<dbReference type="CDD" id="cd03257">
    <property type="entry name" value="ABC_NikE_OppD_transporters"/>
    <property type="match status" value="1"/>
</dbReference>
<dbReference type="FunFam" id="3.40.50.300:FF:000016">
    <property type="entry name" value="Oligopeptide ABC transporter ATP-binding component"/>
    <property type="match status" value="1"/>
</dbReference>
<dbReference type="GO" id="GO:0016887">
    <property type="term" value="F:ATP hydrolysis activity"/>
    <property type="evidence" value="ECO:0007669"/>
    <property type="project" value="InterPro"/>
</dbReference>
<evidence type="ECO:0000313" key="12">
    <source>
        <dbReference type="EMBL" id="NUU60553.1"/>
    </source>
</evidence>
<evidence type="ECO:0000256" key="1">
    <source>
        <dbReference type="ARBA" id="ARBA00004202"/>
    </source>
</evidence>
<dbReference type="GO" id="GO:0005524">
    <property type="term" value="F:ATP binding"/>
    <property type="evidence" value="ECO:0007669"/>
    <property type="project" value="UniProtKB-KW"/>
</dbReference>
<dbReference type="PANTHER" id="PTHR43297:SF14">
    <property type="entry name" value="ATPASE AAA-TYPE CORE DOMAIN-CONTAINING PROTEIN"/>
    <property type="match status" value="1"/>
</dbReference>
<dbReference type="Pfam" id="PF00005">
    <property type="entry name" value="ABC_tran"/>
    <property type="match status" value="1"/>
</dbReference>
<feature type="domain" description="ABC transporter" evidence="11">
    <location>
        <begin position="14"/>
        <end position="267"/>
    </location>
</feature>
<dbReference type="PROSITE" id="PS00211">
    <property type="entry name" value="ABC_TRANSPORTER_1"/>
    <property type="match status" value="1"/>
</dbReference>
<organism evidence="12 13">
    <name type="scientific">Paenibacillus agri</name>
    <dbReference type="NCBI Taxonomy" id="2744309"/>
    <lineage>
        <taxon>Bacteria</taxon>
        <taxon>Bacillati</taxon>
        <taxon>Bacillota</taxon>
        <taxon>Bacilli</taxon>
        <taxon>Bacillales</taxon>
        <taxon>Paenibacillaceae</taxon>
        <taxon>Paenibacillus</taxon>
    </lineage>
</organism>
<dbReference type="Proteomes" id="UP000564806">
    <property type="component" value="Unassembled WGS sequence"/>
</dbReference>
<evidence type="ECO:0000256" key="9">
    <source>
        <dbReference type="ARBA" id="ARBA00023136"/>
    </source>
</evidence>
<evidence type="ECO:0000256" key="4">
    <source>
        <dbReference type="ARBA" id="ARBA00022475"/>
    </source>
</evidence>
<evidence type="ECO:0000259" key="11">
    <source>
        <dbReference type="PROSITE" id="PS50893"/>
    </source>
</evidence>
<keyword evidence="4" id="KW-1003">Cell membrane</keyword>
<keyword evidence="7 12" id="KW-0067">ATP-binding</keyword>